<dbReference type="EMBL" id="CAJOBI010087125">
    <property type="protein sequence ID" value="CAF4524465.1"/>
    <property type="molecule type" value="Genomic_DNA"/>
</dbReference>
<comment type="caution">
    <text evidence="2">The sequence shown here is derived from an EMBL/GenBank/DDBJ whole genome shotgun (WGS) entry which is preliminary data.</text>
</comment>
<sequence length="52" mass="5945">NASCTIRVLLFITIPGHLTFMFLIWQLAVDHIQFSALFILLYLIAALIQVEI</sequence>
<evidence type="ECO:0000256" key="1">
    <source>
        <dbReference type="SAM" id="Phobius"/>
    </source>
</evidence>
<dbReference type="AlphaFoldDB" id="A0A8S2XZX0"/>
<feature type="transmembrane region" description="Helical" evidence="1">
    <location>
        <begin position="31"/>
        <end position="50"/>
    </location>
</feature>
<protein>
    <submittedName>
        <fullName evidence="2">Uncharacterized protein</fullName>
    </submittedName>
</protein>
<evidence type="ECO:0000313" key="3">
    <source>
        <dbReference type="Proteomes" id="UP000676336"/>
    </source>
</evidence>
<keyword evidence="1" id="KW-0472">Membrane</keyword>
<gene>
    <name evidence="2" type="ORF">SMN809_LOCUS35952</name>
</gene>
<keyword evidence="1" id="KW-0812">Transmembrane</keyword>
<dbReference type="Proteomes" id="UP000676336">
    <property type="component" value="Unassembled WGS sequence"/>
</dbReference>
<keyword evidence="1" id="KW-1133">Transmembrane helix</keyword>
<feature type="transmembrane region" description="Helical" evidence="1">
    <location>
        <begin position="7"/>
        <end position="25"/>
    </location>
</feature>
<accession>A0A8S2XZX0</accession>
<name>A0A8S2XZX0_9BILA</name>
<organism evidence="2 3">
    <name type="scientific">Rotaria magnacalcarata</name>
    <dbReference type="NCBI Taxonomy" id="392030"/>
    <lineage>
        <taxon>Eukaryota</taxon>
        <taxon>Metazoa</taxon>
        <taxon>Spiralia</taxon>
        <taxon>Gnathifera</taxon>
        <taxon>Rotifera</taxon>
        <taxon>Eurotatoria</taxon>
        <taxon>Bdelloidea</taxon>
        <taxon>Philodinida</taxon>
        <taxon>Philodinidae</taxon>
        <taxon>Rotaria</taxon>
    </lineage>
</organism>
<evidence type="ECO:0000313" key="2">
    <source>
        <dbReference type="EMBL" id="CAF4524465.1"/>
    </source>
</evidence>
<proteinExistence type="predicted"/>
<feature type="non-terminal residue" evidence="2">
    <location>
        <position position="1"/>
    </location>
</feature>
<reference evidence="2" key="1">
    <citation type="submission" date="2021-02" db="EMBL/GenBank/DDBJ databases">
        <authorList>
            <person name="Nowell W R."/>
        </authorList>
    </citation>
    <scope>NUCLEOTIDE SEQUENCE</scope>
</reference>